<accession>A0A834IGX6</accession>
<protein>
    <submittedName>
        <fullName evidence="3">Uncharacterized protein</fullName>
    </submittedName>
</protein>
<organism evidence="3 4">
    <name type="scientific">Rhynchophorus ferrugineus</name>
    <name type="common">Red palm weevil</name>
    <name type="synonym">Curculio ferrugineus</name>
    <dbReference type="NCBI Taxonomy" id="354439"/>
    <lineage>
        <taxon>Eukaryota</taxon>
        <taxon>Metazoa</taxon>
        <taxon>Ecdysozoa</taxon>
        <taxon>Arthropoda</taxon>
        <taxon>Hexapoda</taxon>
        <taxon>Insecta</taxon>
        <taxon>Pterygota</taxon>
        <taxon>Neoptera</taxon>
        <taxon>Endopterygota</taxon>
        <taxon>Coleoptera</taxon>
        <taxon>Polyphaga</taxon>
        <taxon>Cucujiformia</taxon>
        <taxon>Curculionidae</taxon>
        <taxon>Dryophthorinae</taxon>
        <taxon>Rhynchophorus</taxon>
    </lineage>
</organism>
<dbReference type="EMBL" id="JAACXV010000397">
    <property type="protein sequence ID" value="KAF7278553.1"/>
    <property type="molecule type" value="Genomic_DNA"/>
</dbReference>
<dbReference type="AlphaFoldDB" id="A0A834IGX6"/>
<comment type="caution">
    <text evidence="3">The sequence shown here is derived from an EMBL/GenBank/DDBJ whole genome shotgun (WGS) entry which is preliminary data.</text>
</comment>
<feature type="chain" id="PRO_5032982804" evidence="2">
    <location>
        <begin position="18"/>
        <end position="260"/>
    </location>
</feature>
<gene>
    <name evidence="3" type="ORF">GWI33_008256</name>
</gene>
<feature type="compositionally biased region" description="Low complexity" evidence="1">
    <location>
        <begin position="40"/>
        <end position="64"/>
    </location>
</feature>
<dbReference type="Proteomes" id="UP000625711">
    <property type="component" value="Unassembled WGS sequence"/>
</dbReference>
<evidence type="ECO:0000313" key="3">
    <source>
        <dbReference type="EMBL" id="KAF7278553.1"/>
    </source>
</evidence>
<feature type="region of interest" description="Disordered" evidence="1">
    <location>
        <begin position="173"/>
        <end position="254"/>
    </location>
</feature>
<keyword evidence="4" id="KW-1185">Reference proteome</keyword>
<reference evidence="3" key="1">
    <citation type="submission" date="2020-08" db="EMBL/GenBank/DDBJ databases">
        <title>Genome sequencing and assembly of the red palm weevil Rhynchophorus ferrugineus.</title>
        <authorList>
            <person name="Dias G.B."/>
            <person name="Bergman C.M."/>
            <person name="Manee M."/>
        </authorList>
    </citation>
    <scope>NUCLEOTIDE SEQUENCE</scope>
    <source>
        <strain evidence="3">AA-2017</strain>
        <tissue evidence="3">Whole larva</tissue>
    </source>
</reference>
<sequence length="260" mass="28154">MLLKLAFLSCILGLTFSRQHYNGPLAGSKPASLHPGGINPQAYQQAPAAPQYQSAQYQGYQPQARAPAEYQYNSAIPQQPKPTPKSKYTPEEQARLDRGEYIGDGDYHGEGLAEALAPGYSPEAPAPAKKVSAPVSAYYQSTQSYSQQPVQAPQTYRPAPPVKFFESVPAQQTYQPAPVPTRAYPQRTAPSYQQSAPSYQPSAPSYQQSAPSYQQSAPAYQQSAPAYSQSAPSYQKSSSSRSHSPAGNSGHVCGNYPYCY</sequence>
<name>A0A834IGX6_RHYFE</name>
<proteinExistence type="predicted"/>
<evidence type="ECO:0000256" key="1">
    <source>
        <dbReference type="SAM" id="MobiDB-lite"/>
    </source>
</evidence>
<evidence type="ECO:0000313" key="4">
    <source>
        <dbReference type="Proteomes" id="UP000625711"/>
    </source>
</evidence>
<feature type="compositionally biased region" description="Low complexity" evidence="1">
    <location>
        <begin position="189"/>
        <end position="250"/>
    </location>
</feature>
<evidence type="ECO:0000256" key="2">
    <source>
        <dbReference type="SAM" id="SignalP"/>
    </source>
</evidence>
<keyword evidence="2" id="KW-0732">Signal</keyword>
<feature type="region of interest" description="Disordered" evidence="1">
    <location>
        <begin position="32"/>
        <end position="66"/>
    </location>
</feature>
<dbReference type="OrthoDB" id="8186685at2759"/>
<feature type="signal peptide" evidence="2">
    <location>
        <begin position="1"/>
        <end position="17"/>
    </location>
</feature>